<keyword evidence="2 5" id="KW-0238">DNA-binding</keyword>
<dbReference type="SUPFAM" id="SSF53822">
    <property type="entry name" value="Periplasmic binding protein-like I"/>
    <property type="match status" value="1"/>
</dbReference>
<keyword evidence="6" id="KW-1185">Reference proteome</keyword>
<evidence type="ECO:0000256" key="3">
    <source>
        <dbReference type="ARBA" id="ARBA00023163"/>
    </source>
</evidence>
<evidence type="ECO:0000259" key="4">
    <source>
        <dbReference type="PROSITE" id="PS50932"/>
    </source>
</evidence>
<name>A0ABW1RKF9_9LACO</name>
<organism evidence="5 6">
    <name type="scientific">Companilactobacillus huachuanensis</name>
    <dbReference type="NCBI Taxonomy" id="2559914"/>
    <lineage>
        <taxon>Bacteria</taxon>
        <taxon>Bacillati</taxon>
        <taxon>Bacillota</taxon>
        <taxon>Bacilli</taxon>
        <taxon>Lactobacillales</taxon>
        <taxon>Lactobacillaceae</taxon>
        <taxon>Companilactobacillus</taxon>
    </lineage>
</organism>
<dbReference type="PANTHER" id="PTHR30146">
    <property type="entry name" value="LACI-RELATED TRANSCRIPTIONAL REPRESSOR"/>
    <property type="match status" value="1"/>
</dbReference>
<evidence type="ECO:0000256" key="1">
    <source>
        <dbReference type="ARBA" id="ARBA00023015"/>
    </source>
</evidence>
<dbReference type="SUPFAM" id="SSF47413">
    <property type="entry name" value="lambda repressor-like DNA-binding domains"/>
    <property type="match status" value="1"/>
</dbReference>
<sequence length="330" mass="37267">MMATLRDIAKRANVSPATVSRVLNNDLTLSVTDQTRTNILKIATELNYRKANRRNTRFQKHIALVQWYSESKEQDDLYYMSVREGIEQQAPTYGFEVSRIFHNDLAEIPADIDGIIAIGKYSQSQVDQMSEISHNLVFIDDDQFSQGFDTVITDFEYSTKQVVNYFVGQGIKDIGLIYGEETSTDNLRTIPDLRYNNFKNAMMSQNIFQQQLCFKGDFTKGAGYKQMKKAIESSEDLPHAFFITNDPMAAGALKALQEANIAIPERVSIFSFNNTTLASYVNPELTSVDVATVQMGGAAVDLMQDILTNPRHVAKRMELATKMVFRQSTL</sequence>
<evidence type="ECO:0000313" key="6">
    <source>
        <dbReference type="Proteomes" id="UP001596288"/>
    </source>
</evidence>
<feature type="domain" description="HTH lacI-type" evidence="4">
    <location>
        <begin position="3"/>
        <end position="58"/>
    </location>
</feature>
<dbReference type="InterPro" id="IPR028082">
    <property type="entry name" value="Peripla_BP_I"/>
</dbReference>
<dbReference type="Pfam" id="PF13377">
    <property type="entry name" value="Peripla_BP_3"/>
    <property type="match status" value="1"/>
</dbReference>
<dbReference type="PRINTS" id="PR00036">
    <property type="entry name" value="HTHLACI"/>
</dbReference>
<keyword evidence="3" id="KW-0804">Transcription</keyword>
<dbReference type="PROSITE" id="PS50932">
    <property type="entry name" value="HTH_LACI_2"/>
    <property type="match status" value="1"/>
</dbReference>
<proteinExistence type="predicted"/>
<gene>
    <name evidence="5" type="ORF">ACFQAV_00965</name>
</gene>
<evidence type="ECO:0000256" key="2">
    <source>
        <dbReference type="ARBA" id="ARBA00023125"/>
    </source>
</evidence>
<dbReference type="RefSeq" id="WP_171000462.1">
    <property type="nucleotide sequence ID" value="NZ_BJDF01000004.1"/>
</dbReference>
<dbReference type="CDD" id="cd01392">
    <property type="entry name" value="HTH_LacI"/>
    <property type="match status" value="1"/>
</dbReference>
<comment type="caution">
    <text evidence="5">The sequence shown here is derived from an EMBL/GenBank/DDBJ whole genome shotgun (WGS) entry which is preliminary data.</text>
</comment>
<keyword evidence="1" id="KW-0805">Transcription regulation</keyword>
<dbReference type="Pfam" id="PF00356">
    <property type="entry name" value="LacI"/>
    <property type="match status" value="1"/>
</dbReference>
<dbReference type="PROSITE" id="PS00356">
    <property type="entry name" value="HTH_LACI_1"/>
    <property type="match status" value="1"/>
</dbReference>
<accession>A0ABW1RKF9</accession>
<dbReference type="SMART" id="SM00354">
    <property type="entry name" value="HTH_LACI"/>
    <property type="match status" value="1"/>
</dbReference>
<dbReference type="InterPro" id="IPR046335">
    <property type="entry name" value="LacI/GalR-like_sensor"/>
</dbReference>
<dbReference type="CDD" id="cd01544">
    <property type="entry name" value="PBP1_GalR"/>
    <property type="match status" value="1"/>
</dbReference>
<reference evidence="6" key="1">
    <citation type="journal article" date="2019" name="Int. J. Syst. Evol. Microbiol.">
        <title>The Global Catalogue of Microorganisms (GCM) 10K type strain sequencing project: providing services to taxonomists for standard genome sequencing and annotation.</title>
        <authorList>
            <consortium name="The Broad Institute Genomics Platform"/>
            <consortium name="The Broad Institute Genome Sequencing Center for Infectious Disease"/>
            <person name="Wu L."/>
            <person name="Ma J."/>
        </authorList>
    </citation>
    <scope>NUCLEOTIDE SEQUENCE [LARGE SCALE GENOMIC DNA]</scope>
    <source>
        <strain evidence="6">CCM 8927</strain>
    </source>
</reference>
<protein>
    <submittedName>
        <fullName evidence="5">LacI family DNA-binding transcriptional regulator</fullName>
    </submittedName>
</protein>
<dbReference type="InterPro" id="IPR010982">
    <property type="entry name" value="Lambda_DNA-bd_dom_sf"/>
</dbReference>
<dbReference type="PANTHER" id="PTHR30146:SF149">
    <property type="entry name" value="HTH-TYPE TRANSCRIPTIONAL REGULATOR EBGR"/>
    <property type="match status" value="1"/>
</dbReference>
<dbReference type="EMBL" id="JBHSSF010000005">
    <property type="protein sequence ID" value="MFC6175386.1"/>
    <property type="molecule type" value="Genomic_DNA"/>
</dbReference>
<dbReference type="Gene3D" id="1.10.260.40">
    <property type="entry name" value="lambda repressor-like DNA-binding domains"/>
    <property type="match status" value="1"/>
</dbReference>
<dbReference type="GO" id="GO:0003677">
    <property type="term" value="F:DNA binding"/>
    <property type="evidence" value="ECO:0007669"/>
    <property type="project" value="UniProtKB-KW"/>
</dbReference>
<dbReference type="InterPro" id="IPR000843">
    <property type="entry name" value="HTH_LacI"/>
</dbReference>
<dbReference type="Proteomes" id="UP001596288">
    <property type="component" value="Unassembled WGS sequence"/>
</dbReference>
<evidence type="ECO:0000313" key="5">
    <source>
        <dbReference type="EMBL" id="MFC6175386.1"/>
    </source>
</evidence>
<dbReference type="Gene3D" id="3.40.50.2300">
    <property type="match status" value="2"/>
</dbReference>